<reference evidence="3 4" key="2">
    <citation type="journal article" date="2014" name="J. Gen. Appl. Microbiol.">
        <title>The early diverging ascomycetous budding yeast Saitoella complicata has three histone deacetylases belonging to the Clr6, Hos2, and Rpd3 lineages.</title>
        <authorList>
            <person name="Nishida H."/>
            <person name="Matsumoto T."/>
            <person name="Kondo S."/>
            <person name="Hamamoto M."/>
            <person name="Yoshikawa H."/>
        </authorList>
    </citation>
    <scope>NUCLEOTIDE SEQUENCE [LARGE SCALE GENOMIC DNA]</scope>
    <source>
        <strain evidence="3 4">NRRL Y-17804</strain>
    </source>
</reference>
<dbReference type="InterPro" id="IPR052275">
    <property type="entry name" value="Mt_Fe-S_assembly_factor"/>
</dbReference>
<dbReference type="Proteomes" id="UP000033140">
    <property type="component" value="Unassembled WGS sequence"/>
</dbReference>
<dbReference type="InterPro" id="IPR002634">
    <property type="entry name" value="BolA"/>
</dbReference>
<dbReference type="Pfam" id="PF01722">
    <property type="entry name" value="BolA"/>
    <property type="match status" value="1"/>
</dbReference>
<sequence>MHPLLSPGQITFNSPIMFSLARSSRTLITRSLATPSALPRFRAYSSEVPDHMSEGERAIHVKLAEQLEPSRLYVRDTSGGCGSMYTIEIASKKFKGINVVKQHRMVNEILKEEIKVSPALRRGRAIG</sequence>
<evidence type="ECO:0000256" key="1">
    <source>
        <dbReference type="ARBA" id="ARBA00005578"/>
    </source>
</evidence>
<reference evidence="3 4" key="3">
    <citation type="journal article" date="2015" name="Genome Announc.">
        <title>Draft Genome Sequence of the Archiascomycetous Yeast Saitoella complicata.</title>
        <authorList>
            <person name="Yamauchi K."/>
            <person name="Kondo S."/>
            <person name="Hamamoto M."/>
            <person name="Takahashi Y."/>
            <person name="Ogura Y."/>
            <person name="Hayashi T."/>
            <person name="Nishida H."/>
        </authorList>
    </citation>
    <scope>NUCLEOTIDE SEQUENCE [LARGE SCALE GENOMIC DNA]</scope>
    <source>
        <strain evidence="3 4">NRRL Y-17804</strain>
    </source>
</reference>
<reference evidence="3 4" key="1">
    <citation type="journal article" date="2011" name="J. Gen. Appl. Microbiol.">
        <title>Draft genome sequencing of the enigmatic yeast Saitoella complicata.</title>
        <authorList>
            <person name="Nishida H."/>
            <person name="Hamamoto M."/>
            <person name="Sugiyama J."/>
        </authorList>
    </citation>
    <scope>NUCLEOTIDE SEQUENCE [LARGE SCALE GENOMIC DNA]</scope>
    <source>
        <strain evidence="3 4">NRRL Y-17804</strain>
    </source>
</reference>
<dbReference type="PANTHER" id="PTHR46188:SF1">
    <property type="entry name" value="BOLA-LIKE PROTEIN 3"/>
    <property type="match status" value="1"/>
</dbReference>
<dbReference type="GO" id="GO:0005759">
    <property type="term" value="C:mitochondrial matrix"/>
    <property type="evidence" value="ECO:0007669"/>
    <property type="project" value="TreeGrafter"/>
</dbReference>
<evidence type="ECO:0000313" key="3">
    <source>
        <dbReference type="EMBL" id="GAO47133.1"/>
    </source>
</evidence>
<dbReference type="Gene3D" id="3.30.300.90">
    <property type="entry name" value="BolA-like"/>
    <property type="match status" value="1"/>
</dbReference>
<dbReference type="OMA" id="YSSEVPD"/>
<dbReference type="EMBL" id="BACD03000007">
    <property type="protein sequence ID" value="GAO47133.1"/>
    <property type="molecule type" value="Genomic_DNA"/>
</dbReference>
<dbReference type="STRING" id="698492.A0A0E9NBF0"/>
<protein>
    <submittedName>
        <fullName evidence="3">Uncharacterized protein</fullName>
    </submittedName>
</protein>
<comment type="caution">
    <text evidence="3">The sequence shown here is derived from an EMBL/GenBank/DDBJ whole genome shotgun (WGS) entry which is preliminary data.</text>
</comment>
<dbReference type="SUPFAM" id="SSF82657">
    <property type="entry name" value="BolA-like"/>
    <property type="match status" value="1"/>
</dbReference>
<dbReference type="AlphaFoldDB" id="A0A0E9NBF0"/>
<keyword evidence="4" id="KW-1185">Reference proteome</keyword>
<comment type="similarity">
    <text evidence="1 2">Belongs to the BolA/IbaG family.</text>
</comment>
<dbReference type="InterPro" id="IPR036065">
    <property type="entry name" value="BolA-like_sf"/>
</dbReference>
<gene>
    <name evidence="3" type="ORF">G7K_1344-t1</name>
</gene>
<proteinExistence type="inferred from homology"/>
<evidence type="ECO:0000313" key="4">
    <source>
        <dbReference type="Proteomes" id="UP000033140"/>
    </source>
</evidence>
<accession>A0A0E9NBF0</accession>
<dbReference type="PANTHER" id="PTHR46188">
    <property type="entry name" value="BOLA-LIKE PROTEIN 3"/>
    <property type="match status" value="1"/>
</dbReference>
<name>A0A0E9NBF0_SAICN</name>
<evidence type="ECO:0000256" key="2">
    <source>
        <dbReference type="RuleBase" id="RU003860"/>
    </source>
</evidence>
<organism evidence="3 4">
    <name type="scientific">Saitoella complicata (strain BCRC 22490 / CBS 7301 / JCM 7358 / NBRC 10748 / NRRL Y-17804)</name>
    <dbReference type="NCBI Taxonomy" id="698492"/>
    <lineage>
        <taxon>Eukaryota</taxon>
        <taxon>Fungi</taxon>
        <taxon>Dikarya</taxon>
        <taxon>Ascomycota</taxon>
        <taxon>Taphrinomycotina</taxon>
        <taxon>Taphrinomycotina incertae sedis</taxon>
        <taxon>Saitoella</taxon>
    </lineage>
</organism>